<keyword evidence="3" id="KW-1185">Reference proteome</keyword>
<evidence type="ECO:0000313" key="3">
    <source>
        <dbReference type="Proteomes" id="UP000785679"/>
    </source>
</evidence>
<accession>A0A8J8NF49</accession>
<comment type="caution">
    <text evidence="2">The sequence shown here is derived from an EMBL/GenBank/DDBJ whole genome shotgun (WGS) entry which is preliminary data.</text>
</comment>
<proteinExistence type="predicted"/>
<sequence>MVSVKLNEIKNISLSIIFLISYLLVQISFCYATTFSEYLIQLIVQYVLSISKSMDYYFQNICLTIYLSYSNQNFDVNERYYLNLSKFAYNRSYFNFLQFITSVKYNAILEFFLILETTLNKRVNKKKLYFLKQALMIATMKQQHSHEQSEKISIYRTMETKTFQESKLDDCVYSLINFKAAKNMVPETIQPDRTSQEFNFLVIQGSWFMAKN</sequence>
<dbReference type="AlphaFoldDB" id="A0A8J8NF49"/>
<dbReference type="Proteomes" id="UP000785679">
    <property type="component" value="Unassembled WGS sequence"/>
</dbReference>
<feature type="transmembrane region" description="Helical" evidence="1">
    <location>
        <begin position="12"/>
        <end position="34"/>
    </location>
</feature>
<keyword evidence="1" id="KW-0472">Membrane</keyword>
<gene>
    <name evidence="2" type="ORF">FGO68_gene8506</name>
</gene>
<name>A0A8J8NF49_HALGN</name>
<evidence type="ECO:0008006" key="4">
    <source>
        <dbReference type="Google" id="ProtNLM"/>
    </source>
</evidence>
<protein>
    <recommendedName>
        <fullName evidence="4">Transmembrane protein</fullName>
    </recommendedName>
</protein>
<evidence type="ECO:0000256" key="1">
    <source>
        <dbReference type="SAM" id="Phobius"/>
    </source>
</evidence>
<dbReference type="EMBL" id="RRYP01017843">
    <property type="protein sequence ID" value="TNV73921.1"/>
    <property type="molecule type" value="Genomic_DNA"/>
</dbReference>
<reference evidence="2" key="1">
    <citation type="submission" date="2019-06" db="EMBL/GenBank/DDBJ databases">
        <authorList>
            <person name="Zheng W."/>
        </authorList>
    </citation>
    <scope>NUCLEOTIDE SEQUENCE</scope>
    <source>
        <strain evidence="2">QDHG01</strain>
    </source>
</reference>
<keyword evidence="1" id="KW-1133">Transmembrane helix</keyword>
<keyword evidence="1" id="KW-0812">Transmembrane</keyword>
<evidence type="ECO:0000313" key="2">
    <source>
        <dbReference type="EMBL" id="TNV73921.1"/>
    </source>
</evidence>
<organism evidence="2 3">
    <name type="scientific">Halteria grandinella</name>
    <dbReference type="NCBI Taxonomy" id="5974"/>
    <lineage>
        <taxon>Eukaryota</taxon>
        <taxon>Sar</taxon>
        <taxon>Alveolata</taxon>
        <taxon>Ciliophora</taxon>
        <taxon>Intramacronucleata</taxon>
        <taxon>Spirotrichea</taxon>
        <taxon>Stichotrichia</taxon>
        <taxon>Sporadotrichida</taxon>
        <taxon>Halteriidae</taxon>
        <taxon>Halteria</taxon>
    </lineage>
</organism>